<evidence type="ECO:0000256" key="9">
    <source>
        <dbReference type="SAM" id="SignalP"/>
    </source>
</evidence>
<dbReference type="Pfam" id="PF13450">
    <property type="entry name" value="NAD_binding_8"/>
    <property type="match status" value="1"/>
</dbReference>
<reference evidence="11" key="1">
    <citation type="submission" date="2022-07" db="EMBL/GenBank/DDBJ databases">
        <title>Draft genome sequence of Zalerion maritima ATCC 34329, a (micro)plastics degrading marine fungus.</title>
        <authorList>
            <person name="Paco A."/>
            <person name="Goncalves M.F.M."/>
            <person name="Rocha-Santos T.A.P."/>
            <person name="Alves A."/>
        </authorList>
    </citation>
    <scope>NUCLEOTIDE SEQUENCE</scope>
    <source>
        <strain evidence="11">ATCC 34329</strain>
    </source>
</reference>
<dbReference type="GO" id="GO:0001735">
    <property type="term" value="F:prenylcysteine oxidase activity"/>
    <property type="evidence" value="ECO:0007669"/>
    <property type="project" value="InterPro"/>
</dbReference>
<dbReference type="Gene3D" id="3.50.50.60">
    <property type="entry name" value="FAD/NAD(P)-binding domain"/>
    <property type="match status" value="1"/>
</dbReference>
<comment type="caution">
    <text evidence="11">The sequence shown here is derived from an EMBL/GenBank/DDBJ whole genome shotgun (WGS) entry which is preliminary data.</text>
</comment>
<keyword evidence="7" id="KW-0325">Glycoprotein</keyword>
<evidence type="ECO:0000256" key="4">
    <source>
        <dbReference type="ARBA" id="ARBA00022729"/>
    </source>
</evidence>
<evidence type="ECO:0000256" key="6">
    <source>
        <dbReference type="ARBA" id="ARBA00023002"/>
    </source>
</evidence>
<dbReference type="InterPro" id="IPR036188">
    <property type="entry name" value="FAD/NAD-bd_sf"/>
</dbReference>
<evidence type="ECO:0000256" key="2">
    <source>
        <dbReference type="ARBA" id="ARBA00009967"/>
    </source>
</evidence>
<organism evidence="11 12">
    <name type="scientific">Zalerion maritima</name>
    <dbReference type="NCBI Taxonomy" id="339359"/>
    <lineage>
        <taxon>Eukaryota</taxon>
        <taxon>Fungi</taxon>
        <taxon>Dikarya</taxon>
        <taxon>Ascomycota</taxon>
        <taxon>Pezizomycotina</taxon>
        <taxon>Sordariomycetes</taxon>
        <taxon>Lulworthiomycetidae</taxon>
        <taxon>Lulworthiales</taxon>
        <taxon>Lulworthiaceae</taxon>
        <taxon>Zalerion</taxon>
    </lineage>
</organism>
<evidence type="ECO:0000259" key="10">
    <source>
        <dbReference type="Pfam" id="PF07156"/>
    </source>
</evidence>
<keyword evidence="12" id="KW-1185">Reference proteome</keyword>
<evidence type="ECO:0000256" key="8">
    <source>
        <dbReference type="SAM" id="MobiDB-lite"/>
    </source>
</evidence>
<dbReference type="InterPro" id="IPR017046">
    <property type="entry name" value="Prenylcysteine_Oxase1"/>
</dbReference>
<name>A0AAD5RS06_9PEZI</name>
<evidence type="ECO:0000256" key="7">
    <source>
        <dbReference type="ARBA" id="ARBA00023180"/>
    </source>
</evidence>
<evidence type="ECO:0000256" key="1">
    <source>
        <dbReference type="ARBA" id="ARBA00001974"/>
    </source>
</evidence>
<dbReference type="GO" id="GO:0030327">
    <property type="term" value="P:prenylated protein catabolic process"/>
    <property type="evidence" value="ECO:0007669"/>
    <property type="project" value="TreeGrafter"/>
</dbReference>
<feature type="domain" description="Prenylcysteine lyase" evidence="10">
    <location>
        <begin position="136"/>
        <end position="514"/>
    </location>
</feature>
<evidence type="ECO:0000256" key="5">
    <source>
        <dbReference type="ARBA" id="ARBA00022827"/>
    </source>
</evidence>
<evidence type="ECO:0000256" key="3">
    <source>
        <dbReference type="ARBA" id="ARBA00022630"/>
    </source>
</evidence>
<proteinExistence type="inferred from homology"/>
<sequence>MFGQLAGIAAALGASLGLSPTSPQDQVHQVAIIGAGPAGSSAAYHIHKYAEEAGVEVNITLFEKEDRIGGRTLTVPAYGDGEPVELGASIFIEMNHIMYNATQEFGLTPTAPGSGDDDAGGALGIWDGGQFVFTMDEGSSRWWNLAKLFWKYGMAPYKTQKVMESTVGSFLQMYSRPHFPFKSLTEVAMNLGLTEITGSTGEQFLKSHSIGDAYAHDIVQASTRVNYASNIGYIHGLEAMVAMAPEGALQIDGGNWQIFDRMVKKSGANVYLGSAVSSVDRHTKDTKSTFSLKQKGEEGDETYDVTFDDVVIATPFQYSGIQLANEGETMEETIDEIPYADLRVTLFTSPLRLDPIFFGMPVGSEAPTTILTTLAKDDEQAVFPKGAGKAGFYSISTLRNTTNPKTQQEEFIYKIFSPAEVTAEFLSKLLGTKIPDSFTGINPEDPDTEPISWYYPHKFHAYPIAYPRVTFQEPVLAPGLYYTSGMESFISTMETNALSGMNIAKLIVDEVVASMPKKTEEEKAKEGEQKVLSNEIDRNSEL</sequence>
<gene>
    <name evidence="11" type="ORF">MKZ38_010706</name>
</gene>
<evidence type="ECO:0000313" key="11">
    <source>
        <dbReference type="EMBL" id="KAJ2902895.1"/>
    </source>
</evidence>
<dbReference type="InterPro" id="IPR010795">
    <property type="entry name" value="Prenylcys_lyase"/>
</dbReference>
<dbReference type="Pfam" id="PF07156">
    <property type="entry name" value="Prenylcys_lyase"/>
    <property type="match status" value="1"/>
</dbReference>
<dbReference type="GO" id="GO:0030328">
    <property type="term" value="P:prenylcysteine catabolic process"/>
    <property type="evidence" value="ECO:0007669"/>
    <property type="project" value="InterPro"/>
</dbReference>
<dbReference type="Proteomes" id="UP001201980">
    <property type="component" value="Unassembled WGS sequence"/>
</dbReference>
<accession>A0AAD5RS06</accession>
<comment type="similarity">
    <text evidence="2">Belongs to the prenylcysteine oxidase family.</text>
</comment>
<dbReference type="AlphaFoldDB" id="A0AAD5RS06"/>
<feature type="signal peptide" evidence="9">
    <location>
        <begin position="1"/>
        <end position="17"/>
    </location>
</feature>
<keyword evidence="4 9" id="KW-0732">Signal</keyword>
<feature type="chain" id="PRO_5042049638" evidence="9">
    <location>
        <begin position="18"/>
        <end position="542"/>
    </location>
</feature>
<dbReference type="PIRSF" id="PIRSF036292">
    <property type="entry name" value="Prenylcysteine_oxidase"/>
    <property type="match status" value="1"/>
</dbReference>
<dbReference type="PANTHER" id="PTHR15944:SF0">
    <property type="entry name" value="PRENYLCYSTEINE LYASE DOMAIN-CONTAINING PROTEIN"/>
    <property type="match status" value="1"/>
</dbReference>
<dbReference type="PANTHER" id="PTHR15944">
    <property type="entry name" value="FARNESYLCYSTEINE LYASE"/>
    <property type="match status" value="1"/>
</dbReference>
<protein>
    <submittedName>
        <fullName evidence="11">Prenylcysteine oxidase</fullName>
    </submittedName>
</protein>
<evidence type="ECO:0000313" key="12">
    <source>
        <dbReference type="Proteomes" id="UP001201980"/>
    </source>
</evidence>
<dbReference type="SUPFAM" id="SSF51905">
    <property type="entry name" value="FAD/NAD(P)-binding domain"/>
    <property type="match status" value="1"/>
</dbReference>
<feature type="region of interest" description="Disordered" evidence="8">
    <location>
        <begin position="517"/>
        <end position="542"/>
    </location>
</feature>
<comment type="cofactor">
    <cofactor evidence="1">
        <name>FAD</name>
        <dbReference type="ChEBI" id="CHEBI:57692"/>
    </cofactor>
</comment>
<keyword evidence="5" id="KW-0274">FAD</keyword>
<keyword evidence="6" id="KW-0560">Oxidoreductase</keyword>
<dbReference type="EMBL" id="JAKWBI020000097">
    <property type="protein sequence ID" value="KAJ2902895.1"/>
    <property type="molecule type" value="Genomic_DNA"/>
</dbReference>
<keyword evidence="3" id="KW-0285">Flavoprotein</keyword>